<evidence type="ECO:0000313" key="2">
    <source>
        <dbReference type="EMBL" id="MDN4463215.1"/>
    </source>
</evidence>
<keyword evidence="1" id="KW-0812">Transmembrane</keyword>
<evidence type="ECO:0000313" key="3">
    <source>
        <dbReference type="Proteomes" id="UP001172731"/>
    </source>
</evidence>
<name>A0ABT8FPS6_9MICO</name>
<comment type="caution">
    <text evidence="2">The sequence shown here is derived from an EMBL/GenBank/DDBJ whole genome shotgun (WGS) entry which is preliminary data.</text>
</comment>
<sequence>MTHQAGSPDPRRGVFTQATGAVYWFVVVEIAFLLAAAPGLLGILLLERSASNIPLYALCLLPVAPAYSAALSALAARQRDDDLTVWPRYWRAWVANLGDVLWVWVPVLAVAAVLGTTIAFGAAAGVDGFFVVTAGVLATMLAVFASHAIVIASLFRFRARDTARLALYYIAAKPLQSLGTVSYLLLAVALVAFTSDVVLALLGAVFAAFALANAKPMIADITARFTAAEEPGGPQ</sequence>
<feature type="transmembrane region" description="Helical" evidence="1">
    <location>
        <begin position="197"/>
        <end position="214"/>
    </location>
</feature>
<gene>
    <name evidence="2" type="ORF">KZC48_02185</name>
</gene>
<dbReference type="EMBL" id="JAHWXI010000001">
    <property type="protein sequence ID" value="MDN4463215.1"/>
    <property type="molecule type" value="Genomic_DNA"/>
</dbReference>
<keyword evidence="1" id="KW-0472">Membrane</keyword>
<keyword evidence="1" id="KW-1133">Transmembrane helix</keyword>
<protein>
    <submittedName>
        <fullName evidence="2">DUF624 domain-containing protein</fullName>
    </submittedName>
</protein>
<feature type="transmembrane region" description="Helical" evidence="1">
    <location>
        <begin position="167"/>
        <end position="191"/>
    </location>
</feature>
<organism evidence="2 3">
    <name type="scientific">Microbacterium aurantiacum</name>
    <dbReference type="NCBI Taxonomy" id="162393"/>
    <lineage>
        <taxon>Bacteria</taxon>
        <taxon>Bacillati</taxon>
        <taxon>Actinomycetota</taxon>
        <taxon>Actinomycetes</taxon>
        <taxon>Micrococcales</taxon>
        <taxon>Microbacteriaceae</taxon>
        <taxon>Microbacterium</taxon>
    </lineage>
</organism>
<feature type="transmembrane region" description="Helical" evidence="1">
    <location>
        <begin position="97"/>
        <end position="123"/>
    </location>
</feature>
<dbReference type="Proteomes" id="UP001172731">
    <property type="component" value="Unassembled WGS sequence"/>
</dbReference>
<keyword evidence="3" id="KW-1185">Reference proteome</keyword>
<reference evidence="2" key="1">
    <citation type="submission" date="2021-06" db="EMBL/GenBank/DDBJ databases">
        <title>Genome-based taxonomic framework of Microbacterium strains isolated from marine environment, the description of four new species and reclassification of four preexisting species.</title>
        <authorList>
            <person name="Lee S.D."/>
            <person name="Kim S.-M."/>
            <person name="Byeon Y.-S."/>
            <person name="Yang H.L."/>
            <person name="Kim I.S."/>
        </authorList>
    </citation>
    <scope>NUCLEOTIDE SEQUENCE</scope>
    <source>
        <strain evidence="2">KACC 20510</strain>
    </source>
</reference>
<accession>A0ABT8FPS6</accession>
<feature type="transmembrane region" description="Helical" evidence="1">
    <location>
        <begin position="53"/>
        <end position="76"/>
    </location>
</feature>
<feature type="transmembrane region" description="Helical" evidence="1">
    <location>
        <begin position="129"/>
        <end position="155"/>
    </location>
</feature>
<proteinExistence type="predicted"/>
<feature type="transmembrane region" description="Helical" evidence="1">
    <location>
        <begin position="21"/>
        <end position="41"/>
    </location>
</feature>
<evidence type="ECO:0000256" key="1">
    <source>
        <dbReference type="SAM" id="Phobius"/>
    </source>
</evidence>
<dbReference type="RefSeq" id="WP_301132221.1">
    <property type="nucleotide sequence ID" value="NZ_BAAAUQ010000002.1"/>
</dbReference>